<proteinExistence type="predicted"/>
<dbReference type="RefSeq" id="WP_234249747.1">
    <property type="nucleotide sequence ID" value="NZ_JABFTQ010000001.1"/>
</dbReference>
<gene>
    <name evidence="2" type="ORF">HOP60_00940</name>
</gene>
<dbReference type="PANTHER" id="PTHR12526">
    <property type="entry name" value="GLYCOSYLTRANSFERASE"/>
    <property type="match status" value="1"/>
</dbReference>
<dbReference type="Proteomes" id="UP001320154">
    <property type="component" value="Unassembled WGS sequence"/>
</dbReference>
<comment type="caution">
    <text evidence="2">The sequence shown here is derived from an EMBL/GenBank/DDBJ whole genome shotgun (WGS) entry which is preliminary data.</text>
</comment>
<evidence type="ECO:0000259" key="1">
    <source>
        <dbReference type="Pfam" id="PF13439"/>
    </source>
</evidence>
<accession>A0ABS9AZR4</accession>
<sequence>MIKALFIIDHLSDGGAPRSVLKLTRALLAKQVEVTLVSLSEDVSLPIPDGARLIVAPFTPKGRWKKLHRYRLHAKVLNEAISEPGNHFDLVVANLHYSHQVVTRSRFANQAWLCIRTAPWQELVASQQGWRKAIKRQKVKLLYSGRKLIVLTEGNIASLEKAGVDAEQATVIPNPLELERIHRLMGEPLAEHELEKQPFCVYVGRLEMRQKRLDRLLEAYKKSGITLPLVIIGDGERQDVQQLERLAASLGLEPRIRLLGHRANPYPYMRQASALLLSSDYEGLPNVVIEALACGTPVVSTDCPTGPRDLLRGELAKGLVPREDTKRFAEAVRDILDDPPSITRETLAGFAPEHIADRYLSLVR</sequence>
<evidence type="ECO:0000313" key="2">
    <source>
        <dbReference type="EMBL" id="MCE8045292.1"/>
    </source>
</evidence>
<protein>
    <submittedName>
        <fullName evidence="2">Glycosyltransferase</fullName>
    </submittedName>
</protein>
<feature type="domain" description="Glycosyltransferase subfamily 4-like N-terminal" evidence="1">
    <location>
        <begin position="14"/>
        <end position="180"/>
    </location>
</feature>
<dbReference type="CDD" id="cd03811">
    <property type="entry name" value="GT4_GT28_WabH-like"/>
    <property type="match status" value="1"/>
</dbReference>
<dbReference type="SUPFAM" id="SSF53756">
    <property type="entry name" value="UDP-Glycosyltransferase/glycogen phosphorylase"/>
    <property type="match status" value="1"/>
</dbReference>
<dbReference type="Pfam" id="PF13439">
    <property type="entry name" value="Glyco_transf_4"/>
    <property type="match status" value="1"/>
</dbReference>
<dbReference type="InterPro" id="IPR028098">
    <property type="entry name" value="Glyco_trans_4-like_N"/>
</dbReference>
<dbReference type="PANTHER" id="PTHR12526:SF638">
    <property type="entry name" value="SPORE COAT PROTEIN SA"/>
    <property type="match status" value="1"/>
</dbReference>
<reference evidence="2 3" key="1">
    <citation type="journal article" date="2021" name="Front. Microbiol.">
        <title>Aerobic Denitrification and Heterotrophic Sulfur Oxidation in the Genus Halomonas Revealed by Six Novel Species Characterizations and Genome-Based Analysis.</title>
        <authorList>
            <person name="Wang L."/>
            <person name="Shao Z."/>
        </authorList>
    </citation>
    <scope>NUCLEOTIDE SEQUENCE [LARGE SCALE GENOMIC DNA]</scope>
    <source>
        <strain evidence="2 3">MCCC 1A05748</strain>
    </source>
</reference>
<name>A0ABS9AZR4_9GAMM</name>
<dbReference type="EMBL" id="JABFTQ010000001">
    <property type="protein sequence ID" value="MCE8045292.1"/>
    <property type="molecule type" value="Genomic_DNA"/>
</dbReference>
<organism evidence="2 3">
    <name type="scientific">Billgrantia desiderata</name>
    <dbReference type="NCBI Taxonomy" id="52021"/>
    <lineage>
        <taxon>Bacteria</taxon>
        <taxon>Pseudomonadati</taxon>
        <taxon>Pseudomonadota</taxon>
        <taxon>Gammaproteobacteria</taxon>
        <taxon>Oceanospirillales</taxon>
        <taxon>Halomonadaceae</taxon>
        <taxon>Billgrantia</taxon>
    </lineage>
</organism>
<dbReference type="Pfam" id="PF13692">
    <property type="entry name" value="Glyco_trans_1_4"/>
    <property type="match status" value="1"/>
</dbReference>
<dbReference type="Gene3D" id="3.40.50.2000">
    <property type="entry name" value="Glycogen Phosphorylase B"/>
    <property type="match status" value="2"/>
</dbReference>
<evidence type="ECO:0000313" key="3">
    <source>
        <dbReference type="Proteomes" id="UP001320154"/>
    </source>
</evidence>
<keyword evidence="3" id="KW-1185">Reference proteome</keyword>